<evidence type="ECO:0000313" key="6">
    <source>
        <dbReference type="Proteomes" id="UP001257277"/>
    </source>
</evidence>
<dbReference type="SUPFAM" id="SSF56935">
    <property type="entry name" value="Porins"/>
    <property type="match status" value="1"/>
</dbReference>
<feature type="signal peptide" evidence="4">
    <location>
        <begin position="1"/>
        <end position="19"/>
    </location>
</feature>
<accession>A0ABU3LIP3</accession>
<evidence type="ECO:0008006" key="7">
    <source>
        <dbReference type="Google" id="ProtNLM"/>
    </source>
</evidence>
<evidence type="ECO:0000313" key="5">
    <source>
        <dbReference type="EMBL" id="MDT7833505.1"/>
    </source>
</evidence>
<evidence type="ECO:0000256" key="1">
    <source>
        <dbReference type="ARBA" id="ARBA00004442"/>
    </source>
</evidence>
<name>A0ABU3LIP3_9FLAO</name>
<keyword evidence="6" id="KW-1185">Reference proteome</keyword>
<dbReference type="EMBL" id="JAVTTO010000006">
    <property type="protein sequence ID" value="MDT7833505.1"/>
    <property type="molecule type" value="Genomic_DNA"/>
</dbReference>
<dbReference type="Gene3D" id="2.40.170.20">
    <property type="entry name" value="TonB-dependent receptor, beta-barrel domain"/>
    <property type="match status" value="1"/>
</dbReference>
<evidence type="ECO:0000256" key="4">
    <source>
        <dbReference type="SAM" id="SignalP"/>
    </source>
</evidence>
<comment type="subcellular location">
    <subcellularLocation>
        <location evidence="1">Cell outer membrane</location>
    </subcellularLocation>
</comment>
<sequence length="590" mass="67194">MKKFLLLLGVVFGSYQASAQKEEKKETAKDTLKPEVINVVTSYTPTIADAFKIKKNPKIVLSEKSQKKKLKYTIFSAPVASTFIPKSGVVKGIDLGVKERLYDNYLAAGFGNYATPFVELFLHQNTKHETDFGIYAKYISSENGVADALLNNGYRNLNLGGYYMKEERYFNWKVGVDVESNQYNWYGLPALTFDVPTLNAIEEKQKFKYFSLNGEMIFEDAYIENANAKIYSFSDDFKSKELFFSLAADLQLPLTALSRKLKNLNVNTSLTYLSGEFMQDYLGTTKQEYSFFNFKVNPTYRFGDDKLKVKAGAKVYLALDTQNSLTDFFIYPDIEISYPIVKSLAYLNLGAGGDLEMNSYRNFSNSNPFVSPTLFMTQTNEQYNFFASVNGKFSPNVTYQIKGSYRNEEDKPLFIRNNSKSDGTTNIANSIPLLGYEYGNSFNVFYDDVKTFTFYSELEVDVSKRMMIGANLQFHSYTLTGQQEAWNLPKVESTIYGKYKKDKWYAGADLFFVGERKDILYGGIFPSATSGVQNLKSYLDLNLNGGYHFSDMLSAFVKFNNVLNSDYQRYANFTVQGFQVIAGITYKFDF</sequence>
<gene>
    <name evidence="5" type="ORF">RQM59_14055</name>
</gene>
<evidence type="ECO:0000256" key="2">
    <source>
        <dbReference type="ARBA" id="ARBA00023136"/>
    </source>
</evidence>
<keyword evidence="4" id="KW-0732">Signal</keyword>
<protein>
    <recommendedName>
        <fullName evidence="7">TonB-dependent receptor</fullName>
    </recommendedName>
</protein>
<keyword evidence="2" id="KW-0472">Membrane</keyword>
<reference evidence="5 6" key="1">
    <citation type="submission" date="2023-09" db="EMBL/GenBank/DDBJ databases">
        <title>Novel taxa isolated from Blanes Bay.</title>
        <authorList>
            <person name="Rey-Velasco X."/>
            <person name="Lucena T."/>
        </authorList>
    </citation>
    <scope>NUCLEOTIDE SEQUENCE [LARGE SCALE GENOMIC DNA]</scope>
    <source>
        <strain evidence="5 6">S356</strain>
    </source>
</reference>
<keyword evidence="3" id="KW-0998">Cell outer membrane</keyword>
<dbReference type="InterPro" id="IPR036942">
    <property type="entry name" value="Beta-barrel_TonB_sf"/>
</dbReference>
<evidence type="ECO:0000256" key="3">
    <source>
        <dbReference type="ARBA" id="ARBA00023237"/>
    </source>
</evidence>
<organism evidence="5 6">
    <name type="scientific">Asprobacillus argus</name>
    <dbReference type="NCBI Taxonomy" id="3076534"/>
    <lineage>
        <taxon>Bacteria</taxon>
        <taxon>Pseudomonadati</taxon>
        <taxon>Bacteroidota</taxon>
        <taxon>Flavobacteriia</taxon>
        <taxon>Flavobacteriales</taxon>
        <taxon>Flavobacteriaceae</taxon>
        <taxon>Asprobacillus</taxon>
    </lineage>
</organism>
<comment type="caution">
    <text evidence="5">The sequence shown here is derived from an EMBL/GenBank/DDBJ whole genome shotgun (WGS) entry which is preliminary data.</text>
</comment>
<dbReference type="Proteomes" id="UP001257277">
    <property type="component" value="Unassembled WGS sequence"/>
</dbReference>
<feature type="chain" id="PRO_5045213553" description="TonB-dependent receptor" evidence="4">
    <location>
        <begin position="20"/>
        <end position="590"/>
    </location>
</feature>
<dbReference type="RefSeq" id="WP_349242758.1">
    <property type="nucleotide sequence ID" value="NZ_JAVTTO010000006.1"/>
</dbReference>
<proteinExistence type="predicted"/>